<evidence type="ECO:0000313" key="1">
    <source>
        <dbReference type="EMBL" id="SCX02650.1"/>
    </source>
</evidence>
<evidence type="ECO:0000313" key="2">
    <source>
        <dbReference type="Proteomes" id="UP000187891"/>
    </source>
</evidence>
<gene>
    <name evidence="1" type="ORF">DSM25559_0246</name>
</gene>
<dbReference type="EMBL" id="FMUE01000001">
    <property type="protein sequence ID" value="SCX02650.1"/>
    <property type="molecule type" value="Genomic_DNA"/>
</dbReference>
<dbReference type="Proteomes" id="UP000187891">
    <property type="component" value="Unassembled WGS sequence"/>
</dbReference>
<protein>
    <submittedName>
        <fullName evidence="1">Uncharacterized protein</fullName>
    </submittedName>
</protein>
<reference evidence="2" key="1">
    <citation type="submission" date="2016-10" db="EMBL/GenBank/DDBJ databases">
        <authorList>
            <person name="Wibberg D."/>
        </authorList>
    </citation>
    <scope>NUCLEOTIDE SEQUENCE [LARGE SCALE GENOMIC DNA]</scope>
</reference>
<proteinExistence type="predicted"/>
<dbReference type="AlphaFoldDB" id="A0A1R3T8V5"/>
<dbReference type="STRING" id="1907666.DSM25559_0246"/>
<accession>A0A1R3T8V5</accession>
<sequence length="137" mass="15369">MINTVLIVAAALGAIWQGGSYVERVENEIKANATDILRVERDQVTRWISHDDLHKNRLAEVKSVEARSDERFKGLEPDVLKLSGLAGNLNYRLTSNEQATSGIAQTVREIQQSLSQQSGDLREIKVILEQMEKGKIR</sequence>
<name>A0A1R3T8V5_9HYPH</name>
<dbReference type="RefSeq" id="WP_077117240.1">
    <property type="nucleotide sequence ID" value="NZ_FMUE01000001.1"/>
</dbReference>
<organism evidence="1 2">
    <name type="scientific">Agrobacterium rosae</name>
    <dbReference type="NCBI Taxonomy" id="1972867"/>
    <lineage>
        <taxon>Bacteria</taxon>
        <taxon>Pseudomonadati</taxon>
        <taxon>Pseudomonadota</taxon>
        <taxon>Alphaproteobacteria</taxon>
        <taxon>Hyphomicrobiales</taxon>
        <taxon>Rhizobiaceae</taxon>
        <taxon>Rhizobium/Agrobacterium group</taxon>
        <taxon>Agrobacterium</taxon>
    </lineage>
</organism>